<dbReference type="EMBL" id="JAVFWL010000006">
    <property type="protein sequence ID" value="KAK6759867.1"/>
    <property type="molecule type" value="Genomic_DNA"/>
</dbReference>
<comment type="caution">
    <text evidence="2">The sequence shown here is derived from an EMBL/GenBank/DDBJ whole genome shotgun (WGS) entry which is preliminary data.</text>
</comment>
<keyword evidence="1" id="KW-0732">Signal</keyword>
<protein>
    <recommendedName>
        <fullName evidence="4">Secreted protein</fullName>
    </recommendedName>
</protein>
<evidence type="ECO:0008006" key="4">
    <source>
        <dbReference type="Google" id="ProtNLM"/>
    </source>
</evidence>
<keyword evidence="3" id="KW-1185">Reference proteome</keyword>
<evidence type="ECO:0000256" key="1">
    <source>
        <dbReference type="SAM" id="SignalP"/>
    </source>
</evidence>
<organism evidence="2 3">
    <name type="scientific">Necator americanus</name>
    <name type="common">Human hookworm</name>
    <dbReference type="NCBI Taxonomy" id="51031"/>
    <lineage>
        <taxon>Eukaryota</taxon>
        <taxon>Metazoa</taxon>
        <taxon>Ecdysozoa</taxon>
        <taxon>Nematoda</taxon>
        <taxon>Chromadorea</taxon>
        <taxon>Rhabditida</taxon>
        <taxon>Rhabditina</taxon>
        <taxon>Rhabditomorpha</taxon>
        <taxon>Strongyloidea</taxon>
        <taxon>Ancylostomatidae</taxon>
        <taxon>Bunostominae</taxon>
        <taxon>Necator</taxon>
    </lineage>
</organism>
<proteinExistence type="predicted"/>
<gene>
    <name evidence="2" type="primary">Necator_chrX.g21599</name>
    <name evidence="2" type="ORF">RB195_021438</name>
</gene>
<sequence length="78" mass="8882">MIRTTINSAATKGELVFLWLFVFLFCVDQNKKEECAKQTNGMHYGRSAAVIQLNIFDADYICCIFTHDSVSTVHIYSL</sequence>
<feature type="signal peptide" evidence="1">
    <location>
        <begin position="1"/>
        <end position="29"/>
    </location>
</feature>
<reference evidence="2 3" key="1">
    <citation type="submission" date="2023-08" db="EMBL/GenBank/DDBJ databases">
        <title>A Necator americanus chromosomal reference genome.</title>
        <authorList>
            <person name="Ilik V."/>
            <person name="Petrzelkova K.J."/>
            <person name="Pardy F."/>
            <person name="Fuh T."/>
            <person name="Niatou-Singa F.S."/>
            <person name="Gouil Q."/>
            <person name="Baker L."/>
            <person name="Ritchie M.E."/>
            <person name="Jex A.R."/>
            <person name="Gazzola D."/>
            <person name="Li H."/>
            <person name="Toshio Fujiwara R."/>
            <person name="Zhan B."/>
            <person name="Aroian R.V."/>
            <person name="Pafco B."/>
            <person name="Schwarz E.M."/>
        </authorList>
    </citation>
    <scope>NUCLEOTIDE SEQUENCE [LARGE SCALE GENOMIC DNA]</scope>
    <source>
        <strain evidence="2 3">Aroian</strain>
        <tissue evidence="2">Whole animal</tissue>
    </source>
</reference>
<dbReference type="Proteomes" id="UP001303046">
    <property type="component" value="Unassembled WGS sequence"/>
</dbReference>
<accession>A0ABR1EB08</accession>
<evidence type="ECO:0000313" key="3">
    <source>
        <dbReference type="Proteomes" id="UP001303046"/>
    </source>
</evidence>
<name>A0ABR1EB08_NECAM</name>
<feature type="chain" id="PRO_5045359361" description="Secreted protein" evidence="1">
    <location>
        <begin position="30"/>
        <end position="78"/>
    </location>
</feature>
<evidence type="ECO:0000313" key="2">
    <source>
        <dbReference type="EMBL" id="KAK6759867.1"/>
    </source>
</evidence>